<evidence type="ECO:0000259" key="3">
    <source>
        <dbReference type="Pfam" id="PF07587"/>
    </source>
</evidence>
<feature type="signal peptide" evidence="1">
    <location>
        <begin position="1"/>
        <end position="18"/>
    </location>
</feature>
<dbReference type="PANTHER" id="PTHR35889">
    <property type="entry name" value="CYCLOINULO-OLIGOSACCHARIDE FRUCTANOTRANSFERASE-RELATED"/>
    <property type="match status" value="1"/>
</dbReference>
<gene>
    <name evidence="5" type="ORF">Pla175_23210</name>
</gene>
<dbReference type="Proteomes" id="UP000317429">
    <property type="component" value="Chromosome"/>
</dbReference>
<dbReference type="Pfam" id="PF07635">
    <property type="entry name" value="PSCyt1"/>
    <property type="match status" value="1"/>
</dbReference>
<keyword evidence="1" id="KW-0732">Signal</keyword>
<dbReference type="Pfam" id="PF07583">
    <property type="entry name" value="PSCyt2"/>
    <property type="match status" value="1"/>
</dbReference>
<sequence length="875" mass="96455" precursor="true">MNVLVRRLCLAILPAAVASTATRLPAQQATAQQATAQQVTAEPITTEPITTEDTDAKAIAYFEKHVRPVLASRCYSCHSARSGNSEGGLVLDRRHGWVQGGDRGTAVVPGDADASLLIRAIRYSDPALQMPPDKALPDSTIARLERWVEAGAVDPRDAADASPEPGFVASDPVSGRQHWAYRPLQQGPHAAEPLLRERSSSRWARSPIDAMVLARLQAAGLRPAPDADRSTLARRVYIQLAGLPPSPAELAKFLSDQQPGAVERMVDRLLESPRFGQRWGRHWLDLARYADSNGLDENFLFREAWRYRNQVIDAFNADVPLDQFIREQIAGDLLPYDSVAQRDRQRIAAGFLVIGPKVLLINETERMQQRMDVADELIDTIGKAILGQTLGCARCHDHKFDPIPTSDYYALAGILASTQVVEERQMLNQTRVMERLVGIGVDGGQRDDAYERYWIDRKKSSGRQERVRRSLALLKGGDTLGLQQLHEEQPADVDPIALDGCRPFGERIAAQQAILKKLKDFQANPPPIPPRAMIPCDVDQPADEAIRLAGQVDRPGALVPRGFLSVLTDRDAQIPEDASGRLELADWLTDTNGGAGHLTARVFANRVWRHLIGCGIVRTVDNFGRTGEPPSHPELLDYLAAELIESGWSTKALVRTIVLSRTFAMSSQHDALGHSIDPDNRLLWRAHRRRMDPETFRDAMLLASGSLDLEPVGSTVDYLGDQATSVGANKVRRRTDFACRSVYLPVIRNDLPELFDAFDFTDPQATTGMRPDTMVGAQGLFVLNDASVLAASDAVAERLMAAVGPGSGSDLRRVDQMYQWIVGEPAQAAEADEALAFIRHTESRLQDQEDAGRRLRAWSVACQALFASSRFQIIE</sequence>
<dbReference type="Pfam" id="PF07587">
    <property type="entry name" value="PSD1"/>
    <property type="match status" value="1"/>
</dbReference>
<accession>A0A518DBS7</accession>
<feature type="domain" description="DUF1549" evidence="2">
    <location>
        <begin position="207"/>
        <end position="419"/>
    </location>
</feature>
<feature type="domain" description="DUF1553" evidence="3">
    <location>
        <begin position="580"/>
        <end position="837"/>
    </location>
</feature>
<dbReference type="PANTHER" id="PTHR35889:SF3">
    <property type="entry name" value="F-BOX DOMAIN-CONTAINING PROTEIN"/>
    <property type="match status" value="1"/>
</dbReference>
<evidence type="ECO:0000256" key="1">
    <source>
        <dbReference type="SAM" id="SignalP"/>
    </source>
</evidence>
<name>A0A518DBS7_9BACT</name>
<evidence type="ECO:0000259" key="2">
    <source>
        <dbReference type="Pfam" id="PF07583"/>
    </source>
</evidence>
<evidence type="ECO:0000259" key="4">
    <source>
        <dbReference type="Pfam" id="PF07635"/>
    </source>
</evidence>
<dbReference type="InterPro" id="IPR011444">
    <property type="entry name" value="DUF1549"/>
</dbReference>
<evidence type="ECO:0000313" key="5">
    <source>
        <dbReference type="EMBL" id="QDU88937.1"/>
    </source>
</evidence>
<reference evidence="5 6" key="1">
    <citation type="submission" date="2019-02" db="EMBL/GenBank/DDBJ databases">
        <title>Deep-cultivation of Planctomycetes and their phenomic and genomic characterization uncovers novel biology.</title>
        <authorList>
            <person name="Wiegand S."/>
            <person name="Jogler M."/>
            <person name="Boedeker C."/>
            <person name="Pinto D."/>
            <person name="Vollmers J."/>
            <person name="Rivas-Marin E."/>
            <person name="Kohn T."/>
            <person name="Peeters S.H."/>
            <person name="Heuer A."/>
            <person name="Rast P."/>
            <person name="Oberbeckmann S."/>
            <person name="Bunk B."/>
            <person name="Jeske O."/>
            <person name="Meyerdierks A."/>
            <person name="Storesund J.E."/>
            <person name="Kallscheuer N."/>
            <person name="Luecker S."/>
            <person name="Lage O.M."/>
            <person name="Pohl T."/>
            <person name="Merkel B.J."/>
            <person name="Hornburger P."/>
            <person name="Mueller R.-W."/>
            <person name="Bruemmer F."/>
            <person name="Labrenz M."/>
            <person name="Spormann A.M."/>
            <person name="Op den Camp H."/>
            <person name="Overmann J."/>
            <person name="Amann R."/>
            <person name="Jetten M.S.M."/>
            <person name="Mascher T."/>
            <person name="Medema M.H."/>
            <person name="Devos D.P."/>
            <person name="Kaster A.-K."/>
            <person name="Ovreas L."/>
            <person name="Rohde M."/>
            <person name="Galperin M.Y."/>
            <person name="Jogler C."/>
        </authorList>
    </citation>
    <scope>NUCLEOTIDE SEQUENCE [LARGE SCALE GENOMIC DNA]</scope>
    <source>
        <strain evidence="5 6">Pla175</strain>
    </source>
</reference>
<feature type="domain" description="Cytochrome C Planctomycete-type" evidence="4">
    <location>
        <begin position="74"/>
        <end position="133"/>
    </location>
</feature>
<dbReference type="KEGG" id="pnd:Pla175_23210"/>
<keyword evidence="6" id="KW-1185">Reference proteome</keyword>
<feature type="chain" id="PRO_5021730475" evidence="1">
    <location>
        <begin position="19"/>
        <end position="875"/>
    </location>
</feature>
<dbReference type="InterPro" id="IPR022655">
    <property type="entry name" value="DUF1553"/>
</dbReference>
<evidence type="ECO:0000313" key="6">
    <source>
        <dbReference type="Proteomes" id="UP000317429"/>
    </source>
</evidence>
<protein>
    <submittedName>
        <fullName evidence="5">Planctomycete cytochrome C</fullName>
    </submittedName>
</protein>
<dbReference type="EMBL" id="CP036291">
    <property type="protein sequence ID" value="QDU88937.1"/>
    <property type="molecule type" value="Genomic_DNA"/>
</dbReference>
<dbReference type="InterPro" id="IPR011429">
    <property type="entry name" value="Cyt_c_Planctomycete-type"/>
</dbReference>
<dbReference type="OrthoDB" id="127107at2"/>
<dbReference type="AlphaFoldDB" id="A0A518DBS7"/>
<organism evidence="5 6">
    <name type="scientific">Pirellulimonas nuda</name>
    <dbReference type="NCBI Taxonomy" id="2528009"/>
    <lineage>
        <taxon>Bacteria</taxon>
        <taxon>Pseudomonadati</taxon>
        <taxon>Planctomycetota</taxon>
        <taxon>Planctomycetia</taxon>
        <taxon>Pirellulales</taxon>
        <taxon>Lacipirellulaceae</taxon>
        <taxon>Pirellulimonas</taxon>
    </lineage>
</organism>
<proteinExistence type="predicted"/>